<proteinExistence type="inferred from homology"/>
<dbReference type="Pfam" id="PF08327">
    <property type="entry name" value="AHSA1"/>
    <property type="match status" value="1"/>
</dbReference>
<keyword evidence="4" id="KW-1185">Reference proteome</keyword>
<dbReference type="EMBL" id="WUMK01000013">
    <property type="protein sequence ID" value="MXN48902.1"/>
    <property type="molecule type" value="Genomic_DNA"/>
</dbReference>
<evidence type="ECO:0000256" key="1">
    <source>
        <dbReference type="ARBA" id="ARBA00006817"/>
    </source>
</evidence>
<sequence length="152" mass="17290">MQQTAKPTEPIGLVIERLIDAPSSLVFKVWTTPEHMARWLGPKDFSSHSIRLDFRPGGAWSAVIRSPEGEDYPMGGTYREIVENRRIVFTFRWTGEDGPDTLVTVTFDDLGTRTRLTFAQTPFDTVESRDSHAEGWGECLDRLVAYILENRT</sequence>
<dbReference type="Gene3D" id="3.30.530.20">
    <property type="match status" value="1"/>
</dbReference>
<organism evidence="3 4">
    <name type="scientific">Shinella kummerowiae</name>
    <dbReference type="NCBI Taxonomy" id="417745"/>
    <lineage>
        <taxon>Bacteria</taxon>
        <taxon>Pseudomonadati</taxon>
        <taxon>Pseudomonadota</taxon>
        <taxon>Alphaproteobacteria</taxon>
        <taxon>Hyphomicrobiales</taxon>
        <taxon>Rhizobiaceae</taxon>
        <taxon>Shinella</taxon>
    </lineage>
</organism>
<dbReference type="SUPFAM" id="SSF55961">
    <property type="entry name" value="Bet v1-like"/>
    <property type="match status" value="1"/>
</dbReference>
<dbReference type="RefSeq" id="WP_160862392.1">
    <property type="nucleotide sequence ID" value="NZ_WUMK01000013.1"/>
</dbReference>
<dbReference type="Proteomes" id="UP000435802">
    <property type="component" value="Unassembled WGS sequence"/>
</dbReference>
<comment type="similarity">
    <text evidence="1">Belongs to the AHA1 family.</text>
</comment>
<dbReference type="InterPro" id="IPR023393">
    <property type="entry name" value="START-like_dom_sf"/>
</dbReference>
<protein>
    <submittedName>
        <fullName evidence="3">SRPBCC domain-containing protein</fullName>
    </submittedName>
</protein>
<feature type="domain" description="Activator of Hsp90 ATPase homologue 1/2-like C-terminal" evidence="2">
    <location>
        <begin position="20"/>
        <end position="146"/>
    </location>
</feature>
<evidence type="ECO:0000313" key="4">
    <source>
        <dbReference type="Proteomes" id="UP000435802"/>
    </source>
</evidence>
<evidence type="ECO:0000259" key="2">
    <source>
        <dbReference type="Pfam" id="PF08327"/>
    </source>
</evidence>
<gene>
    <name evidence="3" type="ORF">GR138_27255</name>
</gene>
<dbReference type="AlphaFoldDB" id="A0A6N8SPH7"/>
<name>A0A6N8SPH7_9HYPH</name>
<evidence type="ECO:0000313" key="3">
    <source>
        <dbReference type="EMBL" id="MXN48902.1"/>
    </source>
</evidence>
<dbReference type="InterPro" id="IPR013538">
    <property type="entry name" value="ASHA1/2-like_C"/>
</dbReference>
<dbReference type="OrthoDB" id="9805228at2"/>
<accession>A0A6N8SPH7</accession>
<comment type="caution">
    <text evidence="3">The sequence shown here is derived from an EMBL/GenBank/DDBJ whole genome shotgun (WGS) entry which is preliminary data.</text>
</comment>
<reference evidence="3 4" key="1">
    <citation type="submission" date="2019-12" db="EMBL/GenBank/DDBJ databases">
        <title>Shinella kummerowiae sp. nov., a symbiotic bacterium isolated from root nodules of the herbal legume Kummerowia stipulacea.</title>
        <authorList>
            <person name="Gao J."/>
        </authorList>
    </citation>
    <scope>NUCLEOTIDE SEQUENCE [LARGE SCALE GENOMIC DNA]</scope>
    <source>
        <strain evidence="3 4">CCBAU 25048</strain>
    </source>
</reference>